<dbReference type="EMBL" id="JBHUGA010000009">
    <property type="protein sequence ID" value="MFD1845888.1"/>
    <property type="molecule type" value="Genomic_DNA"/>
</dbReference>
<name>A0ABW4Q572_9MICC</name>
<evidence type="ECO:0000256" key="1">
    <source>
        <dbReference type="SAM" id="Phobius"/>
    </source>
</evidence>
<evidence type="ECO:0000313" key="3">
    <source>
        <dbReference type="Proteomes" id="UP001597307"/>
    </source>
</evidence>
<dbReference type="Proteomes" id="UP001597307">
    <property type="component" value="Unassembled WGS sequence"/>
</dbReference>
<feature type="transmembrane region" description="Helical" evidence="1">
    <location>
        <begin position="48"/>
        <end position="64"/>
    </location>
</feature>
<sequence length="81" mass="9031">MRILDLVLSATIVLGATVFLAYVGFHYFDFGLFMTLPASIVEMLLRNWALQYIGLGIGIAAMIAKRPVGRQITRQEAENRS</sequence>
<proteinExistence type="predicted"/>
<protein>
    <submittedName>
        <fullName evidence="2">Uncharacterized protein</fullName>
    </submittedName>
</protein>
<accession>A0ABW4Q572</accession>
<reference evidence="3" key="1">
    <citation type="journal article" date="2019" name="Int. J. Syst. Evol. Microbiol.">
        <title>The Global Catalogue of Microorganisms (GCM) 10K type strain sequencing project: providing services to taxonomists for standard genome sequencing and annotation.</title>
        <authorList>
            <consortium name="The Broad Institute Genomics Platform"/>
            <consortium name="The Broad Institute Genome Sequencing Center for Infectious Disease"/>
            <person name="Wu L."/>
            <person name="Ma J."/>
        </authorList>
    </citation>
    <scope>NUCLEOTIDE SEQUENCE [LARGE SCALE GENOMIC DNA]</scope>
    <source>
        <strain evidence="3">JCM 11496</strain>
    </source>
</reference>
<comment type="caution">
    <text evidence="2">The sequence shown here is derived from an EMBL/GenBank/DDBJ whole genome shotgun (WGS) entry which is preliminary data.</text>
</comment>
<dbReference type="RefSeq" id="WP_343878136.1">
    <property type="nucleotide sequence ID" value="NZ_BAAAIJ010000009.1"/>
</dbReference>
<keyword evidence="1" id="KW-0472">Membrane</keyword>
<gene>
    <name evidence="2" type="ORF">ACFSFX_04680</name>
</gene>
<keyword evidence="1" id="KW-0812">Transmembrane</keyword>
<evidence type="ECO:0000313" key="2">
    <source>
        <dbReference type="EMBL" id="MFD1845888.1"/>
    </source>
</evidence>
<keyword evidence="1" id="KW-1133">Transmembrane helix</keyword>
<keyword evidence="3" id="KW-1185">Reference proteome</keyword>
<organism evidence="2 3">
    <name type="scientific">Arthrobacter flavus</name>
    <dbReference type="NCBI Taxonomy" id="95172"/>
    <lineage>
        <taxon>Bacteria</taxon>
        <taxon>Bacillati</taxon>
        <taxon>Actinomycetota</taxon>
        <taxon>Actinomycetes</taxon>
        <taxon>Micrococcales</taxon>
        <taxon>Micrococcaceae</taxon>
        <taxon>Arthrobacter</taxon>
    </lineage>
</organism>
<feature type="transmembrane region" description="Helical" evidence="1">
    <location>
        <begin position="7"/>
        <end position="28"/>
    </location>
</feature>